<name>A0ABR3G2J4_9AGAR</name>
<gene>
    <name evidence="2" type="primary">CUP2</name>
    <name evidence="2" type="ORF">V5O48_000384</name>
</gene>
<dbReference type="Proteomes" id="UP001465976">
    <property type="component" value="Unassembled WGS sequence"/>
</dbReference>
<keyword evidence="3" id="KW-1185">Reference proteome</keyword>
<feature type="compositionally biased region" description="Low complexity" evidence="1">
    <location>
        <begin position="22"/>
        <end position="33"/>
    </location>
</feature>
<proteinExistence type="predicted"/>
<feature type="region of interest" description="Disordered" evidence="1">
    <location>
        <begin position="266"/>
        <end position="303"/>
    </location>
</feature>
<dbReference type="EMBL" id="JBAHYK010000006">
    <property type="protein sequence ID" value="KAL0581679.1"/>
    <property type="molecule type" value="Genomic_DNA"/>
</dbReference>
<feature type="region of interest" description="Disordered" evidence="1">
    <location>
        <begin position="1"/>
        <end position="53"/>
    </location>
</feature>
<evidence type="ECO:0000313" key="2">
    <source>
        <dbReference type="EMBL" id="KAL0581679.1"/>
    </source>
</evidence>
<organism evidence="2 3">
    <name type="scientific">Marasmius crinis-equi</name>
    <dbReference type="NCBI Taxonomy" id="585013"/>
    <lineage>
        <taxon>Eukaryota</taxon>
        <taxon>Fungi</taxon>
        <taxon>Dikarya</taxon>
        <taxon>Basidiomycota</taxon>
        <taxon>Agaricomycotina</taxon>
        <taxon>Agaricomycetes</taxon>
        <taxon>Agaricomycetidae</taxon>
        <taxon>Agaricales</taxon>
        <taxon>Marasmiineae</taxon>
        <taxon>Marasmiaceae</taxon>
        <taxon>Marasmius</taxon>
    </lineage>
</organism>
<comment type="caution">
    <text evidence="2">The sequence shown here is derived from an EMBL/GenBank/DDBJ whole genome shotgun (WGS) entry which is preliminary data.</text>
</comment>
<evidence type="ECO:0000256" key="1">
    <source>
        <dbReference type="SAM" id="MobiDB-lite"/>
    </source>
</evidence>
<sequence>MDDTSAVSPDEPPPLEFGYANSIPFSSTSSPSPIDDRATGVLGRGAHSPANTSTFDQGDLSAWYSAPTAASAGDIIASFCGCGEECGCQGCTVHLPTSNDSNPSPSCPTTSGSACCASCLNCSALAAPPLSYAGAIPPNTALSIYQNQNPNRAIDEWVRQLDSAYPSTAPAYEMGTAGYGDLGMEMYIPSGMNGCRCPPGLCSCGADSGCGCGRQGQGFAVSGERGSCCRNGGSTPPVFDETPVELPAFYQQLNGSMEGIPINMQFRSRSSSSSSSSSSNRSHFSKMMLGTPSPHETTQQHYF</sequence>
<protein>
    <submittedName>
        <fullName evidence="2">Copper-binding transcription factor</fullName>
    </submittedName>
</protein>
<accession>A0ABR3G2J4</accession>
<reference evidence="2 3" key="1">
    <citation type="submission" date="2024-02" db="EMBL/GenBank/DDBJ databases">
        <title>A draft genome for the cacao thread blight pathogen Marasmius crinis-equi.</title>
        <authorList>
            <person name="Cohen S.P."/>
            <person name="Baruah I.K."/>
            <person name="Amoako-Attah I."/>
            <person name="Bukari Y."/>
            <person name="Meinhardt L.W."/>
            <person name="Bailey B.A."/>
        </authorList>
    </citation>
    <scope>NUCLEOTIDE SEQUENCE [LARGE SCALE GENOMIC DNA]</scope>
    <source>
        <strain evidence="2 3">GH-76</strain>
    </source>
</reference>
<feature type="compositionally biased region" description="Low complexity" evidence="1">
    <location>
        <begin position="267"/>
        <end position="282"/>
    </location>
</feature>
<feature type="compositionally biased region" description="Polar residues" evidence="1">
    <location>
        <begin position="294"/>
        <end position="303"/>
    </location>
</feature>
<evidence type="ECO:0000313" key="3">
    <source>
        <dbReference type="Proteomes" id="UP001465976"/>
    </source>
</evidence>